<dbReference type="AlphaFoldDB" id="A0A919Q2L7"/>
<name>A0A919Q2L7_9MICO</name>
<dbReference type="RefSeq" id="WP_203652758.1">
    <property type="nucleotide sequence ID" value="NZ_BONR01000001.1"/>
</dbReference>
<dbReference type="Proteomes" id="UP000652354">
    <property type="component" value="Unassembled WGS sequence"/>
</dbReference>
<dbReference type="EMBL" id="BONR01000001">
    <property type="protein sequence ID" value="GIG53273.1"/>
    <property type="molecule type" value="Genomic_DNA"/>
</dbReference>
<proteinExistence type="predicted"/>
<reference evidence="1" key="1">
    <citation type="submission" date="2021-01" db="EMBL/GenBank/DDBJ databases">
        <title>Whole genome shotgun sequence of Demequina activiva NBRC 110675.</title>
        <authorList>
            <person name="Komaki H."/>
            <person name="Tamura T."/>
        </authorList>
    </citation>
    <scope>NUCLEOTIDE SEQUENCE</scope>
    <source>
        <strain evidence="1">NBRC 110675</strain>
    </source>
</reference>
<dbReference type="Gene3D" id="3.10.450.50">
    <property type="match status" value="1"/>
</dbReference>
<gene>
    <name evidence="1" type="ORF">Dac01nite_00250</name>
</gene>
<comment type="caution">
    <text evidence="1">The sequence shown here is derived from an EMBL/GenBank/DDBJ whole genome shotgun (WGS) entry which is preliminary data.</text>
</comment>
<organism evidence="1 2">
    <name type="scientific">Demequina activiva</name>
    <dbReference type="NCBI Taxonomy" id="1582364"/>
    <lineage>
        <taxon>Bacteria</taxon>
        <taxon>Bacillati</taxon>
        <taxon>Actinomycetota</taxon>
        <taxon>Actinomycetes</taxon>
        <taxon>Micrococcales</taxon>
        <taxon>Demequinaceae</taxon>
        <taxon>Demequina</taxon>
    </lineage>
</organism>
<keyword evidence="2" id="KW-1185">Reference proteome</keyword>
<evidence type="ECO:0000313" key="2">
    <source>
        <dbReference type="Proteomes" id="UP000652354"/>
    </source>
</evidence>
<dbReference type="InterPro" id="IPR032710">
    <property type="entry name" value="NTF2-like_dom_sf"/>
</dbReference>
<protein>
    <submittedName>
        <fullName evidence="1">Uncharacterized protein</fullName>
    </submittedName>
</protein>
<dbReference type="SUPFAM" id="SSF54427">
    <property type="entry name" value="NTF2-like"/>
    <property type="match status" value="1"/>
</dbReference>
<evidence type="ECO:0000313" key="1">
    <source>
        <dbReference type="EMBL" id="GIG53273.1"/>
    </source>
</evidence>
<accession>A0A919Q2L7</accession>
<sequence length="119" mass="13170">MNLDDLPASLEPAQVVEAYDQAWREGHYPAFLALTTPRLWDSLGVHSRDDFADATADYLEASEGLTMAVTAVDVDGDRATVEITETSLDGSDHVVEKVLHQLRLFDGWWEVDAIQIPDA</sequence>